<dbReference type="SUPFAM" id="SSF81383">
    <property type="entry name" value="F-box domain"/>
    <property type="match status" value="1"/>
</dbReference>
<evidence type="ECO:0000313" key="3">
    <source>
        <dbReference type="Proteomes" id="UP000807469"/>
    </source>
</evidence>
<accession>A0A9P5ZED4</accession>
<organism evidence="2 3">
    <name type="scientific">Pholiota conissans</name>
    <dbReference type="NCBI Taxonomy" id="109636"/>
    <lineage>
        <taxon>Eukaryota</taxon>
        <taxon>Fungi</taxon>
        <taxon>Dikarya</taxon>
        <taxon>Basidiomycota</taxon>
        <taxon>Agaricomycotina</taxon>
        <taxon>Agaricomycetes</taxon>
        <taxon>Agaricomycetidae</taxon>
        <taxon>Agaricales</taxon>
        <taxon>Agaricineae</taxon>
        <taxon>Strophariaceae</taxon>
        <taxon>Pholiota</taxon>
    </lineage>
</organism>
<dbReference type="Proteomes" id="UP000807469">
    <property type="component" value="Unassembled WGS sequence"/>
</dbReference>
<feature type="domain" description="F-box" evidence="1">
    <location>
        <begin position="96"/>
        <end position="145"/>
    </location>
</feature>
<dbReference type="InterPro" id="IPR036047">
    <property type="entry name" value="F-box-like_dom_sf"/>
</dbReference>
<evidence type="ECO:0000259" key="1">
    <source>
        <dbReference type="PROSITE" id="PS50181"/>
    </source>
</evidence>
<dbReference type="EMBL" id="MU155131">
    <property type="protein sequence ID" value="KAF9486154.1"/>
    <property type="molecule type" value="Genomic_DNA"/>
</dbReference>
<sequence length="755" mass="87243">MEPELGVEEELLLALEFDNPQKFALPSDIAHLLPFYQQSEDELQRELWVEGGRRWSARLKNWPRGRDRGNYIKTNVLSRLRIQAKATRLRVSWNLEAMWDYLPNELIYSIFGFLHPIDLYHAIRATKSLRRFLLDRNSTSIWRESFLNHPDIPFYPDDVSSPKWVSMIFGPATCDVCGMDNALMDYTLRRRECSDCAVITTVPSYRYDDDGEIHAAIRGVLGDFNDLYLADVWRVALKISRFSAFQDADVDAYAEPLYSVDQVVGVTREMHRHILDIQSDVQDAESKYEAFMNVTEAAMRDRSEQAKVYNVWAYSIYMKRGHDPRDVKEALNEFGWMIYDSWTSVSDNVLSKPRLRKYLPMLESLVDGEKASRLQSEHMARVNARKERVAAFYSRTTKRFITYRKQSCFPDLTIIYDMSFFADYVNDQNEGIVELEPELAQQELLQFGDAFVDAKKHRLYELLLGTGLLAEKETAISDPGRSLELAVAIFECCSRTFIGWEEACAHMRLFRNGVARIQDARDATFLMHYSDAGYQALKNLASILNIGPVETLLPKDLDALNKRFVCKKCPLERKAGLCGLPSLTWRECLEHAALSRDQESEECHAEYDILTEVMTANILALEQPFPSSSEPIWSCNHCTTYIEPLTRKDAIAHAQEVHDIHKATAPIDFDFLRTPGFPIRYPLFVGLDDNANHRCLRCPRSHKLWPKKEPDLFRHFLDKHGIESQDILEGVDWVKIRAVEDDTWIRDKLPASREI</sequence>
<dbReference type="AlphaFoldDB" id="A0A9P5ZED4"/>
<comment type="caution">
    <text evidence="2">The sequence shown here is derived from an EMBL/GenBank/DDBJ whole genome shotgun (WGS) entry which is preliminary data.</text>
</comment>
<proteinExistence type="predicted"/>
<gene>
    <name evidence="2" type="ORF">BDN70DRAFT_237123</name>
</gene>
<protein>
    <recommendedName>
        <fullName evidence="1">F-box domain-containing protein</fullName>
    </recommendedName>
</protein>
<name>A0A9P5ZED4_9AGAR</name>
<evidence type="ECO:0000313" key="2">
    <source>
        <dbReference type="EMBL" id="KAF9486154.1"/>
    </source>
</evidence>
<dbReference type="OrthoDB" id="2823912at2759"/>
<dbReference type="InterPro" id="IPR001810">
    <property type="entry name" value="F-box_dom"/>
</dbReference>
<reference evidence="2" key="1">
    <citation type="submission" date="2020-11" db="EMBL/GenBank/DDBJ databases">
        <authorList>
            <consortium name="DOE Joint Genome Institute"/>
            <person name="Ahrendt S."/>
            <person name="Riley R."/>
            <person name="Andreopoulos W."/>
            <person name="Labutti K."/>
            <person name="Pangilinan J."/>
            <person name="Ruiz-Duenas F.J."/>
            <person name="Barrasa J.M."/>
            <person name="Sanchez-Garcia M."/>
            <person name="Camarero S."/>
            <person name="Miyauchi S."/>
            <person name="Serrano A."/>
            <person name="Linde D."/>
            <person name="Babiker R."/>
            <person name="Drula E."/>
            <person name="Ayuso-Fernandez I."/>
            <person name="Pacheco R."/>
            <person name="Padilla G."/>
            <person name="Ferreira P."/>
            <person name="Barriuso J."/>
            <person name="Kellner H."/>
            <person name="Castanera R."/>
            <person name="Alfaro M."/>
            <person name="Ramirez L."/>
            <person name="Pisabarro A.G."/>
            <person name="Kuo A."/>
            <person name="Tritt A."/>
            <person name="Lipzen A."/>
            <person name="He G."/>
            <person name="Yan M."/>
            <person name="Ng V."/>
            <person name="Cullen D."/>
            <person name="Martin F."/>
            <person name="Rosso M.-N."/>
            <person name="Henrissat B."/>
            <person name="Hibbett D."/>
            <person name="Martinez A.T."/>
            <person name="Grigoriev I.V."/>
        </authorList>
    </citation>
    <scope>NUCLEOTIDE SEQUENCE</scope>
    <source>
        <strain evidence="2">CIRM-BRFM 674</strain>
    </source>
</reference>
<dbReference type="PROSITE" id="PS50181">
    <property type="entry name" value="FBOX"/>
    <property type="match status" value="1"/>
</dbReference>
<keyword evidence="3" id="KW-1185">Reference proteome</keyword>